<dbReference type="EMBL" id="MU827780">
    <property type="protein sequence ID" value="KAJ7337888.1"/>
    <property type="molecule type" value="Genomic_DNA"/>
</dbReference>
<gene>
    <name evidence="2" type="ORF">OS493_008046</name>
</gene>
<feature type="compositionally biased region" description="Basic and acidic residues" evidence="1">
    <location>
        <begin position="93"/>
        <end position="125"/>
    </location>
</feature>
<evidence type="ECO:0000313" key="3">
    <source>
        <dbReference type="Proteomes" id="UP001163046"/>
    </source>
</evidence>
<dbReference type="AlphaFoldDB" id="A0A9W9YI61"/>
<keyword evidence="3" id="KW-1185">Reference proteome</keyword>
<evidence type="ECO:0000256" key="1">
    <source>
        <dbReference type="SAM" id="MobiDB-lite"/>
    </source>
</evidence>
<comment type="caution">
    <text evidence="2">The sequence shown here is derived from an EMBL/GenBank/DDBJ whole genome shotgun (WGS) entry which is preliminary data.</text>
</comment>
<reference evidence="2" key="1">
    <citation type="submission" date="2023-01" db="EMBL/GenBank/DDBJ databases">
        <title>Genome assembly of the deep-sea coral Lophelia pertusa.</title>
        <authorList>
            <person name="Herrera S."/>
            <person name="Cordes E."/>
        </authorList>
    </citation>
    <scope>NUCLEOTIDE SEQUENCE</scope>
    <source>
        <strain evidence="2">USNM1676648</strain>
        <tissue evidence="2">Polyp</tissue>
    </source>
</reference>
<name>A0A9W9YI61_9CNID</name>
<sequence length="227" mass="25271">MPHESDNKDEDTDNKSDTNTEGSTGSKETLKEVNTEGSDEAQSICSIWHPLSYPSDAQQDERHKMFESPGPSGENADEDDDDLLFAQVPSWEISHKEFERTRQVHERSQKGKSEPAQTESEKDSDIDFFSDIRQFVTPECNTDSAPSHAVVCELEGSSSIQIESTTSPRQPPTSVNLMIKQQFETRFPQASQEVILQVFSSSESVSEAIDKLLQLNSRSPSLNGSGR</sequence>
<proteinExistence type="predicted"/>
<feature type="region of interest" description="Disordered" evidence="1">
    <location>
        <begin position="1"/>
        <end position="126"/>
    </location>
</feature>
<protein>
    <submittedName>
        <fullName evidence="2">Uncharacterized protein</fullName>
    </submittedName>
</protein>
<dbReference type="Proteomes" id="UP001163046">
    <property type="component" value="Unassembled WGS sequence"/>
</dbReference>
<accession>A0A9W9YI61</accession>
<evidence type="ECO:0000313" key="2">
    <source>
        <dbReference type="EMBL" id="KAJ7337888.1"/>
    </source>
</evidence>
<organism evidence="2 3">
    <name type="scientific">Desmophyllum pertusum</name>
    <dbReference type="NCBI Taxonomy" id="174260"/>
    <lineage>
        <taxon>Eukaryota</taxon>
        <taxon>Metazoa</taxon>
        <taxon>Cnidaria</taxon>
        <taxon>Anthozoa</taxon>
        <taxon>Hexacorallia</taxon>
        <taxon>Scleractinia</taxon>
        <taxon>Caryophylliina</taxon>
        <taxon>Caryophylliidae</taxon>
        <taxon>Desmophyllum</taxon>
    </lineage>
</organism>